<dbReference type="EMBL" id="BKCN01000003">
    <property type="protein sequence ID" value="GER03391.1"/>
    <property type="molecule type" value="Genomic_DNA"/>
</dbReference>
<dbReference type="InterPro" id="IPR020084">
    <property type="entry name" value="NUDIX_hydrolase_CS"/>
</dbReference>
<evidence type="ECO:0000256" key="9">
    <source>
        <dbReference type="ARBA" id="ARBA00030162"/>
    </source>
</evidence>
<sequence>MKIENQNCLFDDYLKIESAEISFEFKDQGISGPHRLMRLNRRDAASVLLIDAIHREVVLVEQFRWPTYEKGPGALLEIVAGVVEEGEKPEEAAHREAIEEAGLTPGPLTLISLCYPTPGYSTERSFIFAGTIDHSKAVHKGGGTDPGEHIEIVRIPFDEIKSLLASNRLQDAKTVIALQWFLLQS</sequence>
<feature type="binding site" evidence="13">
    <location>
        <position position="96"/>
    </location>
    <ligand>
        <name>Mg(2+)</name>
        <dbReference type="ChEBI" id="CHEBI:18420"/>
        <label>1</label>
    </ligand>
</feature>
<evidence type="ECO:0000313" key="17">
    <source>
        <dbReference type="Proteomes" id="UP000324996"/>
    </source>
</evidence>
<dbReference type="GO" id="GO:0019693">
    <property type="term" value="P:ribose phosphate metabolic process"/>
    <property type="evidence" value="ECO:0007669"/>
    <property type="project" value="TreeGrafter"/>
</dbReference>
<evidence type="ECO:0000256" key="13">
    <source>
        <dbReference type="PIRSR" id="PIRSR604385-2"/>
    </source>
</evidence>
<dbReference type="AlphaFoldDB" id="A0A5A7N550"/>
<evidence type="ECO:0000256" key="4">
    <source>
        <dbReference type="ARBA" id="ARBA00013297"/>
    </source>
</evidence>
<gene>
    <name evidence="16" type="ORF">JCM17846_10730</name>
</gene>
<keyword evidence="17" id="KW-1185">Reference proteome</keyword>
<dbReference type="Pfam" id="PF00293">
    <property type="entry name" value="NUDIX"/>
    <property type="match status" value="1"/>
</dbReference>
<dbReference type="SUPFAM" id="SSF55811">
    <property type="entry name" value="Nudix"/>
    <property type="match status" value="1"/>
</dbReference>
<dbReference type="Gene3D" id="3.90.79.10">
    <property type="entry name" value="Nucleoside Triphosphate Pyrophosphohydrolase"/>
    <property type="match status" value="1"/>
</dbReference>
<feature type="domain" description="Nudix hydrolase" evidence="15">
    <location>
        <begin position="40"/>
        <end position="177"/>
    </location>
</feature>
<dbReference type="PROSITE" id="PS51462">
    <property type="entry name" value="NUDIX"/>
    <property type="match status" value="1"/>
</dbReference>
<dbReference type="NCBIfam" id="TIGR00052">
    <property type="entry name" value="nudix-type nucleoside diphosphatase, YffH/AdpP family"/>
    <property type="match status" value="1"/>
</dbReference>
<dbReference type="PANTHER" id="PTHR11839">
    <property type="entry name" value="UDP/ADP-SUGAR PYROPHOSPHATASE"/>
    <property type="match status" value="1"/>
</dbReference>
<dbReference type="GO" id="GO:0019144">
    <property type="term" value="F:ADP-sugar diphosphatase activity"/>
    <property type="evidence" value="ECO:0007669"/>
    <property type="project" value="TreeGrafter"/>
</dbReference>
<feature type="short sequence motif" description="Nudix box" evidence="14">
    <location>
        <begin position="81"/>
        <end position="103"/>
    </location>
</feature>
<dbReference type="GO" id="GO:0046872">
    <property type="term" value="F:metal ion binding"/>
    <property type="evidence" value="ECO:0007669"/>
    <property type="project" value="UniProtKB-KW"/>
</dbReference>
<dbReference type="PANTHER" id="PTHR11839:SF5">
    <property type="entry name" value="ADP-RIBOSE PYROPHOSPHATASE"/>
    <property type="match status" value="1"/>
</dbReference>
<evidence type="ECO:0000256" key="1">
    <source>
        <dbReference type="ARBA" id="ARBA00001946"/>
    </source>
</evidence>
<dbReference type="PROSITE" id="PS00893">
    <property type="entry name" value="NUDIX_BOX"/>
    <property type="match status" value="1"/>
</dbReference>
<organism evidence="16 17">
    <name type="scientific">Iodidimonas nitroreducens</name>
    <dbReference type="NCBI Taxonomy" id="1236968"/>
    <lineage>
        <taxon>Bacteria</taxon>
        <taxon>Pseudomonadati</taxon>
        <taxon>Pseudomonadota</taxon>
        <taxon>Alphaproteobacteria</taxon>
        <taxon>Iodidimonadales</taxon>
        <taxon>Iodidimonadaceae</taxon>
        <taxon>Iodidimonas</taxon>
    </lineage>
</organism>
<reference evidence="16 17" key="1">
    <citation type="submission" date="2019-09" db="EMBL/GenBank/DDBJ databases">
        <title>NBRP : Genome information of microbial organism related human and environment.</title>
        <authorList>
            <person name="Hattori M."/>
            <person name="Oshima K."/>
            <person name="Inaba H."/>
            <person name="Suda W."/>
            <person name="Sakamoto M."/>
            <person name="Iino T."/>
            <person name="Kitahara M."/>
            <person name="Oshida Y."/>
            <person name="Iida T."/>
            <person name="Kudo T."/>
            <person name="Itoh T."/>
            <person name="Ohkuma M."/>
        </authorList>
    </citation>
    <scope>NUCLEOTIDE SEQUENCE [LARGE SCALE GENOMIC DNA]</scope>
    <source>
        <strain evidence="16 17">Q-1</strain>
    </source>
</reference>
<evidence type="ECO:0000256" key="6">
    <source>
        <dbReference type="ARBA" id="ARBA00022801"/>
    </source>
</evidence>
<keyword evidence="6" id="KW-0378">Hydrolase</keyword>
<comment type="caution">
    <text evidence="16">The sequence shown here is derived from an EMBL/GenBank/DDBJ whole genome shotgun (WGS) entry which is preliminary data.</text>
</comment>
<evidence type="ECO:0000256" key="3">
    <source>
        <dbReference type="ARBA" id="ARBA00012453"/>
    </source>
</evidence>
<evidence type="ECO:0000313" key="16">
    <source>
        <dbReference type="EMBL" id="GER03391.1"/>
    </source>
</evidence>
<keyword evidence="7 13" id="KW-0460">Magnesium</keyword>
<dbReference type="GO" id="GO:0047631">
    <property type="term" value="F:ADP-ribose diphosphatase activity"/>
    <property type="evidence" value="ECO:0007669"/>
    <property type="project" value="UniProtKB-EC"/>
</dbReference>
<evidence type="ECO:0000256" key="5">
    <source>
        <dbReference type="ARBA" id="ARBA00022723"/>
    </source>
</evidence>
<evidence type="ECO:0000256" key="11">
    <source>
        <dbReference type="ARBA" id="ARBA00033056"/>
    </source>
</evidence>
<protein>
    <recommendedName>
        <fullName evidence="4">ADP-ribose pyrophosphatase</fullName>
        <ecNumber evidence="3">3.6.1.13</ecNumber>
    </recommendedName>
    <alternativeName>
        <fullName evidence="9">ADP-ribose diphosphatase</fullName>
    </alternativeName>
    <alternativeName>
        <fullName evidence="11">ADP-ribose phosphohydrolase</fullName>
    </alternativeName>
    <alternativeName>
        <fullName evidence="10">Adenosine diphosphoribose pyrophosphatase</fullName>
    </alternativeName>
</protein>
<comment type="function">
    <text evidence="8">Acts on ADP-mannose and ADP-glucose as well as ADP-ribose. Prevents glycogen biosynthesis. The reaction catalyzed by this enzyme is a limiting step of the gluconeogenic process.</text>
</comment>
<evidence type="ECO:0000256" key="12">
    <source>
        <dbReference type="ARBA" id="ARBA00049546"/>
    </source>
</evidence>
<dbReference type="InterPro" id="IPR000086">
    <property type="entry name" value="NUDIX_hydrolase_dom"/>
</dbReference>
<comment type="similarity">
    <text evidence="2">Belongs to the Nudix hydrolase family. NudF subfamily.</text>
</comment>
<evidence type="ECO:0000259" key="15">
    <source>
        <dbReference type="PROSITE" id="PS51462"/>
    </source>
</evidence>
<dbReference type="GO" id="GO:0005829">
    <property type="term" value="C:cytosol"/>
    <property type="evidence" value="ECO:0007669"/>
    <property type="project" value="TreeGrafter"/>
</dbReference>
<proteinExistence type="inferred from homology"/>
<dbReference type="GO" id="GO:0006753">
    <property type="term" value="P:nucleoside phosphate metabolic process"/>
    <property type="evidence" value="ECO:0007669"/>
    <property type="project" value="TreeGrafter"/>
</dbReference>
<evidence type="ECO:0000256" key="8">
    <source>
        <dbReference type="ARBA" id="ARBA00025164"/>
    </source>
</evidence>
<dbReference type="InterPro" id="IPR015797">
    <property type="entry name" value="NUDIX_hydrolase-like_dom_sf"/>
</dbReference>
<dbReference type="RefSeq" id="WP_052370651.1">
    <property type="nucleotide sequence ID" value="NZ_BKCN01000003.1"/>
</dbReference>
<feature type="binding site" evidence="13">
    <location>
        <position position="80"/>
    </location>
    <ligand>
        <name>Mg(2+)</name>
        <dbReference type="ChEBI" id="CHEBI:18420"/>
        <label>1</label>
    </ligand>
</feature>
<dbReference type="Proteomes" id="UP000324996">
    <property type="component" value="Unassembled WGS sequence"/>
</dbReference>
<accession>A0A5A7N550</accession>
<evidence type="ECO:0000256" key="10">
    <source>
        <dbReference type="ARBA" id="ARBA00030308"/>
    </source>
</evidence>
<evidence type="ECO:0000256" key="14">
    <source>
        <dbReference type="PIRSR" id="PIRSR604385-3"/>
    </source>
</evidence>
<feature type="binding site" evidence="13">
    <location>
        <position position="100"/>
    </location>
    <ligand>
        <name>Mg(2+)</name>
        <dbReference type="ChEBI" id="CHEBI:18420"/>
        <label>2</label>
    </ligand>
</feature>
<evidence type="ECO:0000256" key="2">
    <source>
        <dbReference type="ARBA" id="ARBA00007482"/>
    </source>
</evidence>
<dbReference type="EC" id="3.6.1.13" evidence="3"/>
<evidence type="ECO:0000256" key="7">
    <source>
        <dbReference type="ARBA" id="ARBA00022842"/>
    </source>
</evidence>
<feature type="binding site" evidence="13">
    <location>
        <position position="148"/>
    </location>
    <ligand>
        <name>Mg(2+)</name>
        <dbReference type="ChEBI" id="CHEBI:18420"/>
        <label>1</label>
    </ligand>
</feature>
<comment type="catalytic activity">
    <reaction evidence="12">
        <text>ADP-D-ribose + H2O = D-ribose 5-phosphate + AMP + 2 H(+)</text>
        <dbReference type="Rhea" id="RHEA:10412"/>
        <dbReference type="ChEBI" id="CHEBI:15377"/>
        <dbReference type="ChEBI" id="CHEBI:15378"/>
        <dbReference type="ChEBI" id="CHEBI:57967"/>
        <dbReference type="ChEBI" id="CHEBI:78346"/>
        <dbReference type="ChEBI" id="CHEBI:456215"/>
        <dbReference type="EC" id="3.6.1.13"/>
    </reaction>
</comment>
<comment type="cofactor">
    <cofactor evidence="1 13">
        <name>Mg(2+)</name>
        <dbReference type="ChEBI" id="CHEBI:18420"/>
    </cofactor>
</comment>
<name>A0A5A7N550_9PROT</name>
<keyword evidence="5 13" id="KW-0479">Metal-binding</keyword>
<dbReference type="InterPro" id="IPR004385">
    <property type="entry name" value="NDP_pyrophosphatase"/>
</dbReference>